<dbReference type="Pfam" id="PF04283">
    <property type="entry name" value="CheF-arch"/>
    <property type="match status" value="1"/>
</dbReference>
<keyword evidence="1" id="KW-0145">Chemotaxis</keyword>
<name>A0ABD6D2S9_9EURY</name>
<dbReference type="InterPro" id="IPR007381">
    <property type="entry name" value="CheF1/F2"/>
</dbReference>
<reference evidence="2 3" key="1">
    <citation type="journal article" date="2019" name="Int. J. Syst. Evol. Microbiol.">
        <title>The Global Catalogue of Microorganisms (GCM) 10K type strain sequencing project: providing services to taxonomists for standard genome sequencing and annotation.</title>
        <authorList>
            <consortium name="The Broad Institute Genomics Platform"/>
            <consortium name="The Broad Institute Genome Sequencing Center for Infectious Disease"/>
            <person name="Wu L."/>
            <person name="Ma J."/>
        </authorList>
    </citation>
    <scope>NUCLEOTIDE SEQUENCE [LARGE SCALE GENOMIC DNA]</scope>
    <source>
        <strain evidence="2 3">CGMCC 1.10593</strain>
    </source>
</reference>
<organism evidence="2 3">
    <name type="scientific">Halohasta litorea</name>
    <dbReference type="NCBI Taxonomy" id="869891"/>
    <lineage>
        <taxon>Archaea</taxon>
        <taxon>Methanobacteriati</taxon>
        <taxon>Methanobacteriota</taxon>
        <taxon>Stenosarchaea group</taxon>
        <taxon>Halobacteria</taxon>
        <taxon>Halobacteriales</taxon>
        <taxon>Haloferacaceae</taxon>
        <taxon>Halohasta</taxon>
    </lineage>
</organism>
<sequence>MSETVVADFVGRFHTTDVTSAEPVSGRILLSHKRLVLATGDFKTTIPLSKVIDVNLGTVPPALAEFFSDTVTIAYSDGDSKLTAIIEGKGENVERFKTVFFKVVLSGQTVIVKHPAKRGGRVTDAGDRKMKLKLSEGTLRLDGNGGDFDIDLGSVTSFSREKRDLGGKVRPALSVDHASGGTTLTTIITLPNNRKLNLLGRFLKLEYSELMEELEDLEFTEEQIEALVTLYSAGGRADLSQLLTGDVTETQIILDQLRDKDLIRDVDGAMELSAKGQAVVSDHIEDVNM</sequence>
<proteinExistence type="predicted"/>
<dbReference type="AlphaFoldDB" id="A0ABD6D2S9"/>
<evidence type="ECO:0000313" key="3">
    <source>
        <dbReference type="Proteomes" id="UP001597052"/>
    </source>
</evidence>
<accession>A0ABD6D2S9</accession>
<dbReference type="GO" id="GO:0006935">
    <property type="term" value="P:chemotaxis"/>
    <property type="evidence" value="ECO:0007669"/>
    <property type="project" value="UniProtKB-UniRule"/>
</dbReference>
<keyword evidence="3" id="KW-1185">Reference proteome</keyword>
<evidence type="ECO:0000256" key="1">
    <source>
        <dbReference type="PIRNR" id="PIRNR026802"/>
    </source>
</evidence>
<comment type="caution">
    <text evidence="2">The sequence shown here is derived from an EMBL/GenBank/DDBJ whole genome shotgun (WGS) entry which is preliminary data.</text>
</comment>
<comment type="subunit">
    <text evidence="1">Interacts with chemotaxis (Che) proteins as well as flagella accessory (Fla) proteins.</text>
</comment>
<comment type="function">
    <text evidence="1">Involved in taxis signal transduction.</text>
</comment>
<gene>
    <name evidence="2" type="ORF">ACFSBW_00315</name>
</gene>
<dbReference type="PANTHER" id="PTHR42201">
    <property type="entry name" value="TAXIS PROTEIN"/>
    <property type="match status" value="1"/>
</dbReference>
<dbReference type="Proteomes" id="UP001597052">
    <property type="component" value="Unassembled WGS sequence"/>
</dbReference>
<protein>
    <recommendedName>
        <fullName evidence="1">Taxis protein CheF</fullName>
    </recommendedName>
</protein>
<dbReference type="EMBL" id="JBHUDM010000001">
    <property type="protein sequence ID" value="MFD1640316.1"/>
    <property type="molecule type" value="Genomic_DNA"/>
</dbReference>
<evidence type="ECO:0000313" key="2">
    <source>
        <dbReference type="EMBL" id="MFD1640316.1"/>
    </source>
</evidence>
<dbReference type="PANTHER" id="PTHR42201:SF1">
    <property type="entry name" value="TAXIS PROTEIN"/>
    <property type="match status" value="1"/>
</dbReference>
<dbReference type="PIRSF" id="PIRSF026802">
    <property type="entry name" value="UCP026802"/>
    <property type="match status" value="1"/>
</dbReference>
<dbReference type="RefSeq" id="WP_256397321.1">
    <property type="nucleotide sequence ID" value="NZ_JANHDJ010000007.1"/>
</dbReference>